<proteinExistence type="predicted"/>
<keyword evidence="2" id="KW-1185">Reference proteome</keyword>
<evidence type="ECO:0000313" key="1">
    <source>
        <dbReference type="EMBL" id="MFA9459376.1"/>
    </source>
</evidence>
<name>A0ABV4TQ13_9GAMM</name>
<gene>
    <name evidence="1" type="ORF">ACERLL_00865</name>
</gene>
<accession>A0ABV4TQ13</accession>
<dbReference type="RefSeq" id="WP_373654165.1">
    <property type="nucleotide sequence ID" value="NZ_JBGUAW010000001.1"/>
</dbReference>
<reference evidence="1 2" key="1">
    <citation type="submission" date="2024-08" db="EMBL/GenBank/DDBJ databases">
        <title>Whole-genome sequencing of halo(alkali)philic microorganisms from hypersaline lakes.</title>
        <authorList>
            <person name="Sorokin D.Y."/>
            <person name="Merkel A.Y."/>
            <person name="Messina E."/>
            <person name="Yakimov M."/>
        </authorList>
    </citation>
    <scope>NUCLEOTIDE SEQUENCE [LARGE SCALE GENOMIC DNA]</scope>
    <source>
        <strain evidence="1 2">Cl-TMA</strain>
    </source>
</reference>
<organism evidence="1 2">
    <name type="scientific">Thiohalorhabdus methylotrophus</name>
    <dbReference type="NCBI Taxonomy" id="3242694"/>
    <lineage>
        <taxon>Bacteria</taxon>
        <taxon>Pseudomonadati</taxon>
        <taxon>Pseudomonadota</taxon>
        <taxon>Gammaproteobacteria</taxon>
        <taxon>Thiohalorhabdales</taxon>
        <taxon>Thiohalorhabdaceae</taxon>
        <taxon>Thiohalorhabdus</taxon>
    </lineage>
</organism>
<comment type="caution">
    <text evidence="1">The sequence shown here is derived from an EMBL/GenBank/DDBJ whole genome shotgun (WGS) entry which is preliminary data.</text>
</comment>
<dbReference type="EMBL" id="JBGUAW010000001">
    <property type="protein sequence ID" value="MFA9459376.1"/>
    <property type="molecule type" value="Genomic_DNA"/>
</dbReference>
<evidence type="ECO:0000313" key="2">
    <source>
        <dbReference type="Proteomes" id="UP001575181"/>
    </source>
</evidence>
<sequence length="57" mass="6355">MALDTLSRLWDNQREETIRKALLARKNEAAPDLPDAGGAARLRFQVQPPASLSRIPE</sequence>
<protein>
    <submittedName>
        <fullName evidence="1">Uncharacterized protein</fullName>
    </submittedName>
</protein>
<dbReference type="Proteomes" id="UP001575181">
    <property type="component" value="Unassembled WGS sequence"/>
</dbReference>